<reference evidence="4" key="1">
    <citation type="submission" date="2023-08" db="EMBL/GenBank/DDBJ databases">
        <title>Black Yeasts Isolated from many extreme environments.</title>
        <authorList>
            <person name="Coleine C."/>
            <person name="Stajich J.E."/>
            <person name="Selbmann L."/>
        </authorList>
    </citation>
    <scope>NUCLEOTIDE SEQUENCE</scope>
    <source>
        <strain evidence="4">CCFEE 5810</strain>
    </source>
</reference>
<proteinExistence type="inferred from homology"/>
<dbReference type="GO" id="GO:0016491">
    <property type="term" value="F:oxidoreductase activity"/>
    <property type="evidence" value="ECO:0007669"/>
    <property type="project" value="UniProtKB-KW"/>
</dbReference>
<comment type="caution">
    <text evidence="4">The sequence shown here is derived from an EMBL/GenBank/DDBJ whole genome shotgun (WGS) entry which is preliminary data.</text>
</comment>
<keyword evidence="2" id="KW-0479">Metal-binding</keyword>
<comment type="similarity">
    <text evidence="1 2">Belongs to the iron/ascorbate-dependent oxidoreductase family.</text>
</comment>
<accession>A0AAN8A162</accession>
<evidence type="ECO:0000313" key="4">
    <source>
        <dbReference type="EMBL" id="KAK5694202.1"/>
    </source>
</evidence>
<dbReference type="InterPro" id="IPR005123">
    <property type="entry name" value="Oxoglu/Fe-dep_dioxygenase_dom"/>
</dbReference>
<organism evidence="4 5">
    <name type="scientific">Elasticomyces elasticus</name>
    <dbReference type="NCBI Taxonomy" id="574655"/>
    <lineage>
        <taxon>Eukaryota</taxon>
        <taxon>Fungi</taxon>
        <taxon>Dikarya</taxon>
        <taxon>Ascomycota</taxon>
        <taxon>Pezizomycotina</taxon>
        <taxon>Dothideomycetes</taxon>
        <taxon>Dothideomycetidae</taxon>
        <taxon>Mycosphaerellales</taxon>
        <taxon>Teratosphaeriaceae</taxon>
        <taxon>Elasticomyces</taxon>
    </lineage>
</organism>
<dbReference type="PRINTS" id="PR00682">
    <property type="entry name" value="IPNSYNTHASE"/>
</dbReference>
<dbReference type="GO" id="GO:0046872">
    <property type="term" value="F:metal ion binding"/>
    <property type="evidence" value="ECO:0007669"/>
    <property type="project" value="UniProtKB-KW"/>
</dbReference>
<evidence type="ECO:0000259" key="3">
    <source>
        <dbReference type="PROSITE" id="PS51471"/>
    </source>
</evidence>
<dbReference type="SUPFAM" id="SSF51197">
    <property type="entry name" value="Clavaminate synthase-like"/>
    <property type="match status" value="1"/>
</dbReference>
<protein>
    <recommendedName>
        <fullName evidence="3">Fe2OG dioxygenase domain-containing protein</fullName>
    </recommendedName>
</protein>
<evidence type="ECO:0000256" key="2">
    <source>
        <dbReference type="RuleBase" id="RU003682"/>
    </source>
</evidence>
<dbReference type="EMBL" id="JAVRQU010000016">
    <property type="protein sequence ID" value="KAK5694202.1"/>
    <property type="molecule type" value="Genomic_DNA"/>
</dbReference>
<sequence length="375" mass="41774">MAAAAISSYSSTQTEARQAAQQYLNSRLTNGSTTNGAQRPFTVPEINISSSFSSSLEDRRKVAAKIHDACTNSGFFHITGHGVPEETRQAILGLAKRFFKETPRSKKEALHVKNSKYFRGYEPADYTYVNPGDWEATDAAPETKEGFNWGYEAGLDPTGGDGQYRELDGEDVNGNAWPSEEDVPGFYETIRAYYGEILSLARHLFRLFALSLDLPEEYFDPMMTHPGGIARLLYYPAPNNPQPLDPATKEKEIGLGAHTDYECFTILLCSAAPGLEILSPDDKWVPAPAVDGSFIINVADFLMRWTNGVYKSTVHRVVNRTRDERFSVPFFFSINYDQVVETLPSCVSAENPSKYPPVKAGEYVLERLRATAKDM</sequence>
<dbReference type="InterPro" id="IPR027443">
    <property type="entry name" value="IPNS-like_sf"/>
</dbReference>
<dbReference type="Proteomes" id="UP001310594">
    <property type="component" value="Unassembled WGS sequence"/>
</dbReference>
<dbReference type="PANTHER" id="PTHR47990">
    <property type="entry name" value="2-OXOGLUTARATE (2OG) AND FE(II)-DEPENDENT OXYGENASE SUPERFAMILY PROTEIN-RELATED"/>
    <property type="match status" value="1"/>
</dbReference>
<dbReference type="Gene3D" id="2.60.120.330">
    <property type="entry name" value="B-lactam Antibiotic, Isopenicillin N Synthase, Chain"/>
    <property type="match status" value="1"/>
</dbReference>
<dbReference type="Pfam" id="PF14226">
    <property type="entry name" value="DIOX_N"/>
    <property type="match status" value="1"/>
</dbReference>
<gene>
    <name evidence="4" type="ORF">LTR97_009824</name>
</gene>
<dbReference type="InterPro" id="IPR026992">
    <property type="entry name" value="DIOX_N"/>
</dbReference>
<dbReference type="InterPro" id="IPR044861">
    <property type="entry name" value="IPNS-like_FE2OG_OXY"/>
</dbReference>
<dbReference type="AlphaFoldDB" id="A0AAN8A162"/>
<feature type="domain" description="Fe2OG dioxygenase" evidence="3">
    <location>
        <begin position="218"/>
        <end position="334"/>
    </location>
</feature>
<name>A0AAN8A162_9PEZI</name>
<dbReference type="Pfam" id="PF03171">
    <property type="entry name" value="2OG-FeII_Oxy"/>
    <property type="match status" value="1"/>
</dbReference>
<keyword evidence="2" id="KW-0560">Oxidoreductase</keyword>
<keyword evidence="2" id="KW-0408">Iron</keyword>
<dbReference type="PROSITE" id="PS51471">
    <property type="entry name" value="FE2OG_OXY"/>
    <property type="match status" value="1"/>
</dbReference>
<dbReference type="GO" id="GO:0044283">
    <property type="term" value="P:small molecule biosynthetic process"/>
    <property type="evidence" value="ECO:0007669"/>
    <property type="project" value="UniProtKB-ARBA"/>
</dbReference>
<evidence type="ECO:0000256" key="1">
    <source>
        <dbReference type="ARBA" id="ARBA00008056"/>
    </source>
</evidence>
<dbReference type="InterPro" id="IPR050231">
    <property type="entry name" value="Iron_ascorbate_oxido_reductase"/>
</dbReference>
<evidence type="ECO:0000313" key="5">
    <source>
        <dbReference type="Proteomes" id="UP001310594"/>
    </source>
</evidence>